<dbReference type="AlphaFoldDB" id="A9NQX8"/>
<reference evidence="1" key="1">
    <citation type="journal article" date="2008" name="BMC Genomics">
        <title>A conifer genomics resource of 200,000 spruce (Picea spp.) ESTs and 6,464 high-quality, sequence-finished full-length cDNAs for Sitka spruce (Picea sitchensis).</title>
        <authorList>
            <person name="Ralph S.G."/>
            <person name="Chun H.J."/>
            <person name="Kolosova N."/>
            <person name="Cooper D."/>
            <person name="Oddy C."/>
            <person name="Ritland C.E."/>
            <person name="Kirkpatrick R."/>
            <person name="Moore R."/>
            <person name="Barber S."/>
            <person name="Holt R.A."/>
            <person name="Jones S.J."/>
            <person name="Marra M.A."/>
            <person name="Douglas C.J."/>
            <person name="Ritland K."/>
            <person name="Bohlmann J."/>
        </authorList>
    </citation>
    <scope>NUCLEOTIDE SEQUENCE</scope>
    <source>
        <tissue evidence="1">Bark</tissue>
    </source>
</reference>
<evidence type="ECO:0000313" key="1">
    <source>
        <dbReference type="EMBL" id="ABK23039.1"/>
    </source>
</evidence>
<dbReference type="EMBL" id="EF083704">
    <property type="protein sequence ID" value="ABK23039.1"/>
    <property type="molecule type" value="mRNA"/>
</dbReference>
<name>A9NQX8_PICSI</name>
<sequence length="39" mass="4665">MTKRQGFQRQISRFCLNLEAEFDRDFHQSSTLLCGDEWA</sequence>
<proteinExistence type="evidence at transcript level"/>
<protein>
    <submittedName>
        <fullName evidence="1">Uncharacterized protein</fullName>
    </submittedName>
</protein>
<organism evidence="1">
    <name type="scientific">Picea sitchensis</name>
    <name type="common">Sitka spruce</name>
    <name type="synonym">Pinus sitchensis</name>
    <dbReference type="NCBI Taxonomy" id="3332"/>
    <lineage>
        <taxon>Eukaryota</taxon>
        <taxon>Viridiplantae</taxon>
        <taxon>Streptophyta</taxon>
        <taxon>Embryophyta</taxon>
        <taxon>Tracheophyta</taxon>
        <taxon>Spermatophyta</taxon>
        <taxon>Pinopsida</taxon>
        <taxon>Pinidae</taxon>
        <taxon>Conifers I</taxon>
        <taxon>Pinales</taxon>
        <taxon>Pinaceae</taxon>
        <taxon>Picea</taxon>
    </lineage>
</organism>
<accession>A9NQX8</accession>